<name>A0AAD4FQ98_9GAMM</name>
<sequence length="181" mass="20944">MLKKLSIVTLFSIPFLVNANSWPSSTCLNNSNWLEFSQMNMCLDKKQITSIKVINSELPSMSIVYRGKDYTFLKQTPYNVNGDLHKKYNLSLPEYFSSLVKNESDLELSIPYKVHELKSPSEIVEYNRQGWHVYTLVSNTRSFDEIFIIHSSNEEYIYHVGGEFTTQEATDLISKLNLPEI</sequence>
<feature type="signal peptide" evidence="1">
    <location>
        <begin position="1"/>
        <end position="19"/>
    </location>
</feature>
<gene>
    <name evidence="2" type="ORF">PCIT_b0958</name>
</gene>
<evidence type="ECO:0000256" key="1">
    <source>
        <dbReference type="SAM" id="SignalP"/>
    </source>
</evidence>
<feature type="chain" id="PRO_5042139560" description="DUF4367 domain-containing protein" evidence="1">
    <location>
        <begin position="20"/>
        <end position="181"/>
    </location>
</feature>
<reference evidence="2" key="2">
    <citation type="submission" date="2015-03" db="EMBL/GenBank/DDBJ databases">
        <title>Genome sequence of Pseudoalteromonas citrea.</title>
        <authorList>
            <person name="Xie B.-B."/>
            <person name="Rong J.-C."/>
            <person name="Qin Q.-L."/>
            <person name="Zhang Y.-Z."/>
        </authorList>
    </citation>
    <scope>NUCLEOTIDE SEQUENCE</scope>
    <source>
        <strain evidence="2">DSM 8771</strain>
    </source>
</reference>
<evidence type="ECO:0008006" key="4">
    <source>
        <dbReference type="Google" id="ProtNLM"/>
    </source>
</evidence>
<evidence type="ECO:0000313" key="2">
    <source>
        <dbReference type="EMBL" id="KAF7764866.1"/>
    </source>
</evidence>
<dbReference type="RefSeq" id="WP_010364236.1">
    <property type="nucleotide sequence ID" value="NZ_AHBZ03000027.1"/>
</dbReference>
<dbReference type="EMBL" id="AHBZ03000027">
    <property type="protein sequence ID" value="KAF7764866.1"/>
    <property type="molecule type" value="Genomic_DNA"/>
</dbReference>
<dbReference type="AlphaFoldDB" id="A0AAD4FQ98"/>
<organism evidence="2 3">
    <name type="scientific">Pseudoalteromonas citrea</name>
    <dbReference type="NCBI Taxonomy" id="43655"/>
    <lineage>
        <taxon>Bacteria</taxon>
        <taxon>Pseudomonadati</taxon>
        <taxon>Pseudomonadota</taxon>
        <taxon>Gammaproteobacteria</taxon>
        <taxon>Alteromonadales</taxon>
        <taxon>Pseudoalteromonadaceae</taxon>
        <taxon>Pseudoalteromonas</taxon>
    </lineage>
</organism>
<proteinExistence type="predicted"/>
<reference evidence="2" key="1">
    <citation type="journal article" date="2012" name="J. Bacteriol.">
        <title>Genome sequences of type strains of seven species of the marine bacterium Pseudoalteromonas.</title>
        <authorList>
            <person name="Xie B.B."/>
            <person name="Shu Y.L."/>
            <person name="Qin Q.L."/>
            <person name="Rong J.C."/>
            <person name="Zhang X.Y."/>
            <person name="Chen X.L."/>
            <person name="Shi M."/>
            <person name="He H.L."/>
            <person name="Zhou B.C."/>
            <person name="Zhang Y.Z."/>
        </authorList>
    </citation>
    <scope>NUCLEOTIDE SEQUENCE</scope>
    <source>
        <strain evidence="2">DSM 8771</strain>
    </source>
</reference>
<comment type="caution">
    <text evidence="2">The sequence shown here is derived from an EMBL/GenBank/DDBJ whole genome shotgun (WGS) entry which is preliminary data.</text>
</comment>
<keyword evidence="1" id="KW-0732">Signal</keyword>
<evidence type="ECO:0000313" key="3">
    <source>
        <dbReference type="Proteomes" id="UP000016487"/>
    </source>
</evidence>
<protein>
    <recommendedName>
        <fullName evidence="4">DUF4367 domain-containing protein</fullName>
    </recommendedName>
</protein>
<dbReference type="Proteomes" id="UP000016487">
    <property type="component" value="Unassembled WGS sequence"/>
</dbReference>
<accession>A0AAD4FQ98</accession>